<dbReference type="GO" id="GO:0005975">
    <property type="term" value="P:carbohydrate metabolic process"/>
    <property type="evidence" value="ECO:0007669"/>
    <property type="project" value="InterPro"/>
</dbReference>
<reference evidence="7 8" key="1">
    <citation type="submission" date="2018-03" db="EMBL/GenBank/DDBJ databases">
        <title>Genomic Encyclopedia of Archaeal and Bacterial Type Strains, Phase II (KMG-II): from individual species to whole genera.</title>
        <authorList>
            <person name="Goeker M."/>
        </authorList>
    </citation>
    <scope>NUCLEOTIDE SEQUENCE [LARGE SCALE GENOMIC DNA]</scope>
    <source>
        <strain evidence="7 8">DSM 24859</strain>
    </source>
</reference>
<dbReference type="AlphaFoldDB" id="A0A2P8HST4"/>
<accession>A0A2P8HST4</accession>
<evidence type="ECO:0000256" key="4">
    <source>
        <dbReference type="RuleBase" id="RU003733"/>
    </source>
</evidence>
<dbReference type="PANTHER" id="PTHR43095">
    <property type="entry name" value="SUGAR KINASE"/>
    <property type="match status" value="1"/>
</dbReference>
<evidence type="ECO:0000256" key="1">
    <source>
        <dbReference type="ARBA" id="ARBA00009156"/>
    </source>
</evidence>
<dbReference type="Proteomes" id="UP000240971">
    <property type="component" value="Unassembled WGS sequence"/>
</dbReference>
<protein>
    <submittedName>
        <fullName evidence="7">Gluconate kinase (FGGY family)</fullName>
    </submittedName>
</protein>
<feature type="domain" description="Carbohydrate kinase FGGY C-terminal" evidence="6">
    <location>
        <begin position="258"/>
        <end position="442"/>
    </location>
</feature>
<evidence type="ECO:0000259" key="6">
    <source>
        <dbReference type="Pfam" id="PF02782"/>
    </source>
</evidence>
<keyword evidence="2 4" id="KW-0808">Transferase</keyword>
<comment type="similarity">
    <text evidence="1 4">Belongs to the FGGY kinase family.</text>
</comment>
<sequence length="489" mass="52493">MSDRTSFMIGVDIGTSSAKTIGLGMNGVVLASFQQAYPTQYPQPGYSEQDQDVILAAVKAGIRAVVAEVGTPPIAISFSSAMHSIMAIDAAGTAITPLIIWADNRSESCAQALRDTEEGKTIYRQTGTPVHAMSPLCKIIWLREQQPELFARTAMFTGIKAYIFHHFFGLYLTDHSIASATGLFDIHTLQWNPVAMTVAGITAGQLPQPVPADHIVTGLKPAIAKELGIPVATPFVMGGSDGCLAQLGSQAMDTRHATLTIGTSSAMRMAGSQPLTDARSRLFTYLLTDDVYITGGASNNGGVVLQWLVRDFLQQPLTALNDLVAAALEVDPGKLLCLPYLLGERAPIWNSHASAAFIGIQAQHTPAHFTRAVLEGICYALLSIKKALEETAGPVRKISVSGGFTNAPGWIQLLADVFGQQMHLQQQSDASALGAIILAVSALGMPAIDALENTEGVVFEPDMAKYEIYQERYRRFILLYDRLSFPGLD</sequence>
<dbReference type="InterPro" id="IPR018483">
    <property type="entry name" value="Carb_kinase_FGGY_CS"/>
</dbReference>
<dbReference type="CDD" id="cd07770">
    <property type="entry name" value="ASKHA_NBD_FGGY_GntK"/>
    <property type="match status" value="1"/>
</dbReference>
<evidence type="ECO:0000259" key="5">
    <source>
        <dbReference type="Pfam" id="PF00370"/>
    </source>
</evidence>
<dbReference type="InterPro" id="IPR043129">
    <property type="entry name" value="ATPase_NBD"/>
</dbReference>
<evidence type="ECO:0000256" key="3">
    <source>
        <dbReference type="ARBA" id="ARBA00022777"/>
    </source>
</evidence>
<dbReference type="OrthoDB" id="9805576at2"/>
<dbReference type="InterPro" id="IPR000577">
    <property type="entry name" value="Carb_kinase_FGGY"/>
</dbReference>
<dbReference type="Pfam" id="PF00370">
    <property type="entry name" value="FGGY_N"/>
    <property type="match status" value="1"/>
</dbReference>
<dbReference type="SUPFAM" id="SSF53067">
    <property type="entry name" value="Actin-like ATPase domain"/>
    <property type="match status" value="2"/>
</dbReference>
<dbReference type="GO" id="GO:0016301">
    <property type="term" value="F:kinase activity"/>
    <property type="evidence" value="ECO:0007669"/>
    <property type="project" value="UniProtKB-KW"/>
</dbReference>
<organism evidence="7 8">
    <name type="scientific">Chitinophaga niastensis</name>
    <dbReference type="NCBI Taxonomy" id="536980"/>
    <lineage>
        <taxon>Bacteria</taxon>
        <taxon>Pseudomonadati</taxon>
        <taxon>Bacteroidota</taxon>
        <taxon>Chitinophagia</taxon>
        <taxon>Chitinophagales</taxon>
        <taxon>Chitinophagaceae</taxon>
        <taxon>Chitinophaga</taxon>
    </lineage>
</organism>
<dbReference type="InterPro" id="IPR018485">
    <property type="entry name" value="FGGY_C"/>
</dbReference>
<dbReference type="EMBL" id="PYAW01000001">
    <property type="protein sequence ID" value="PSL49234.1"/>
    <property type="molecule type" value="Genomic_DNA"/>
</dbReference>
<dbReference type="Gene3D" id="3.30.420.40">
    <property type="match status" value="2"/>
</dbReference>
<dbReference type="RefSeq" id="WP_106526481.1">
    <property type="nucleotide sequence ID" value="NZ_PYAW01000001.1"/>
</dbReference>
<feature type="domain" description="Carbohydrate kinase FGGY N-terminal" evidence="5">
    <location>
        <begin position="8"/>
        <end position="248"/>
    </location>
</feature>
<keyword evidence="8" id="KW-1185">Reference proteome</keyword>
<dbReference type="Pfam" id="PF02782">
    <property type="entry name" value="FGGY_C"/>
    <property type="match status" value="1"/>
</dbReference>
<dbReference type="InterPro" id="IPR018484">
    <property type="entry name" value="FGGY_N"/>
</dbReference>
<dbReference type="PROSITE" id="PS00933">
    <property type="entry name" value="FGGY_KINASES_1"/>
    <property type="match status" value="1"/>
</dbReference>
<name>A0A2P8HST4_CHINA</name>
<gene>
    <name evidence="7" type="ORF">CLV51_101564</name>
</gene>
<dbReference type="PIRSF" id="PIRSF000538">
    <property type="entry name" value="GlpK"/>
    <property type="match status" value="1"/>
</dbReference>
<dbReference type="PROSITE" id="PS00445">
    <property type="entry name" value="FGGY_KINASES_2"/>
    <property type="match status" value="1"/>
</dbReference>
<proteinExistence type="inferred from homology"/>
<dbReference type="PANTHER" id="PTHR43095:SF2">
    <property type="entry name" value="GLUCONOKINASE"/>
    <property type="match status" value="1"/>
</dbReference>
<evidence type="ECO:0000313" key="7">
    <source>
        <dbReference type="EMBL" id="PSL49234.1"/>
    </source>
</evidence>
<dbReference type="GO" id="GO:0016773">
    <property type="term" value="F:phosphotransferase activity, alcohol group as acceptor"/>
    <property type="evidence" value="ECO:0007669"/>
    <property type="project" value="InterPro"/>
</dbReference>
<comment type="caution">
    <text evidence="7">The sequence shown here is derived from an EMBL/GenBank/DDBJ whole genome shotgun (WGS) entry which is preliminary data.</text>
</comment>
<evidence type="ECO:0000256" key="2">
    <source>
        <dbReference type="ARBA" id="ARBA00022679"/>
    </source>
</evidence>
<dbReference type="InterPro" id="IPR050406">
    <property type="entry name" value="FGGY_Carb_Kinase"/>
</dbReference>
<evidence type="ECO:0000313" key="8">
    <source>
        <dbReference type="Proteomes" id="UP000240971"/>
    </source>
</evidence>
<keyword evidence="3 4" id="KW-0418">Kinase</keyword>